<keyword evidence="10" id="KW-0243">Dynein</keyword>
<evidence type="ECO:0000256" key="4">
    <source>
        <dbReference type="ARBA" id="ARBA00006831"/>
    </source>
</evidence>
<evidence type="ECO:0000256" key="6">
    <source>
        <dbReference type="ARBA" id="ARBA00022473"/>
    </source>
</evidence>
<dbReference type="GO" id="GO:0005874">
    <property type="term" value="C:microtubule"/>
    <property type="evidence" value="ECO:0007669"/>
    <property type="project" value="UniProtKB-KW"/>
</dbReference>
<evidence type="ECO:0000256" key="8">
    <source>
        <dbReference type="ARBA" id="ARBA00022701"/>
    </source>
</evidence>
<keyword evidence="9" id="KW-0970">Cilium biogenesis/degradation</keyword>
<keyword evidence="11" id="KW-0969">Cilium</keyword>
<dbReference type="GO" id="GO:0005868">
    <property type="term" value="C:cytoplasmic dynein complex"/>
    <property type="evidence" value="ECO:0007669"/>
    <property type="project" value="InterPro"/>
</dbReference>
<dbReference type="GO" id="GO:0045504">
    <property type="term" value="F:dynein heavy chain binding"/>
    <property type="evidence" value="ECO:0007669"/>
    <property type="project" value="TreeGrafter"/>
</dbReference>
<dbReference type="InterPro" id="IPR040045">
    <property type="entry name" value="DYNC2LI1"/>
</dbReference>
<keyword evidence="17" id="KW-1185">Reference proteome</keyword>
<name>A0AAV4CBN8_9GAST</name>
<evidence type="ECO:0000256" key="12">
    <source>
        <dbReference type="ARBA" id="ARBA00023175"/>
    </source>
</evidence>
<dbReference type="InterPro" id="IPR027417">
    <property type="entry name" value="P-loop_NTPase"/>
</dbReference>
<keyword evidence="13" id="KW-0206">Cytoskeleton</keyword>
<dbReference type="GO" id="GO:0035721">
    <property type="term" value="P:intraciliary retrograde transport"/>
    <property type="evidence" value="ECO:0007669"/>
    <property type="project" value="InterPro"/>
</dbReference>
<dbReference type="PANTHER" id="PTHR13236">
    <property type="entry name" value="DYNEIN 2 LIGHT INTERMEDIATE CHAIN, ISOFORM 2"/>
    <property type="match status" value="1"/>
</dbReference>
<evidence type="ECO:0000256" key="11">
    <source>
        <dbReference type="ARBA" id="ARBA00023069"/>
    </source>
</evidence>
<evidence type="ECO:0000256" key="13">
    <source>
        <dbReference type="ARBA" id="ARBA00023212"/>
    </source>
</evidence>
<evidence type="ECO:0000256" key="15">
    <source>
        <dbReference type="SAM" id="Coils"/>
    </source>
</evidence>
<evidence type="ECO:0000256" key="7">
    <source>
        <dbReference type="ARBA" id="ARBA00022490"/>
    </source>
</evidence>
<dbReference type="PANTHER" id="PTHR13236:SF0">
    <property type="entry name" value="CYTOPLASMIC DYNEIN 2 LIGHT INTERMEDIATE CHAIN 1"/>
    <property type="match status" value="1"/>
</dbReference>
<evidence type="ECO:0000256" key="5">
    <source>
        <dbReference type="ARBA" id="ARBA00018863"/>
    </source>
</evidence>
<protein>
    <recommendedName>
        <fullName evidence="5">Cytoplasmic dynein 2 light intermediate chain 1</fullName>
    </recommendedName>
</protein>
<keyword evidence="8" id="KW-0493">Microtubule</keyword>
<keyword evidence="15" id="KW-0175">Coiled coil</keyword>
<keyword evidence="14" id="KW-0966">Cell projection</keyword>
<reference evidence="16 17" key="1">
    <citation type="journal article" date="2021" name="Elife">
        <title>Chloroplast acquisition without the gene transfer in kleptoplastic sea slugs, Plakobranchus ocellatus.</title>
        <authorList>
            <person name="Maeda T."/>
            <person name="Takahashi S."/>
            <person name="Yoshida T."/>
            <person name="Shimamura S."/>
            <person name="Takaki Y."/>
            <person name="Nagai Y."/>
            <person name="Toyoda A."/>
            <person name="Suzuki Y."/>
            <person name="Arimoto A."/>
            <person name="Ishii H."/>
            <person name="Satoh N."/>
            <person name="Nishiyama T."/>
            <person name="Hasebe M."/>
            <person name="Maruyama T."/>
            <person name="Minagawa J."/>
            <person name="Obokata J."/>
            <person name="Shigenobu S."/>
        </authorList>
    </citation>
    <scope>NUCLEOTIDE SEQUENCE [LARGE SCALE GENOMIC DNA]</scope>
</reference>
<dbReference type="AlphaFoldDB" id="A0AAV4CBN8"/>
<dbReference type="EMBL" id="BLXT01006232">
    <property type="protein sequence ID" value="GFO30160.1"/>
    <property type="molecule type" value="Genomic_DNA"/>
</dbReference>
<evidence type="ECO:0000256" key="1">
    <source>
        <dbReference type="ARBA" id="ARBA00004120"/>
    </source>
</evidence>
<proteinExistence type="inferred from homology"/>
<dbReference type="GO" id="GO:0005930">
    <property type="term" value="C:axoneme"/>
    <property type="evidence" value="ECO:0007669"/>
    <property type="project" value="UniProtKB-SubCell"/>
</dbReference>
<sequence>MDKSLWDLAIEQTNLAKEDENVQSEESSIFLVGSKNSGKTSIILRFLDRDEPPKPTVALEYTFGRRAKGHNIAKDVGHIWELGGGTWLSKLMDIPINQNTLLHTTLMLVLDLSSPSELWFTMETLLNAAKARLEEAIQEAKTDDPYIKDKLRKKAWERVGEEHQDKTMMEPFLIPLVIVGSKYDVFQDFDSEKRKIICKTLRFLAHVHGATLQFFSIKQEQMVSRMRGIFSHFLFGTNASKSLQVEHNKPIFVPAGHDLLQQIGTPPISDGDIGKVQARTPMELWKVAFCSYFPQTSTNNPAKVDDPAKDTQFAEPAIDTLRTQKDEELERYRKLAERRAREAQQNALITG</sequence>
<dbReference type="GO" id="GO:0035735">
    <property type="term" value="P:intraciliary transport involved in cilium assembly"/>
    <property type="evidence" value="ECO:0007669"/>
    <property type="project" value="InterPro"/>
</dbReference>
<gene>
    <name evidence="16" type="ORF">PoB_005666500</name>
</gene>
<dbReference type="SUPFAM" id="SSF52540">
    <property type="entry name" value="P-loop containing nucleoside triphosphate hydrolases"/>
    <property type="match status" value="1"/>
</dbReference>
<dbReference type="GO" id="GO:0036064">
    <property type="term" value="C:ciliary basal body"/>
    <property type="evidence" value="ECO:0007669"/>
    <property type="project" value="TreeGrafter"/>
</dbReference>
<organism evidence="16 17">
    <name type="scientific">Plakobranchus ocellatus</name>
    <dbReference type="NCBI Taxonomy" id="259542"/>
    <lineage>
        <taxon>Eukaryota</taxon>
        <taxon>Metazoa</taxon>
        <taxon>Spiralia</taxon>
        <taxon>Lophotrochozoa</taxon>
        <taxon>Mollusca</taxon>
        <taxon>Gastropoda</taxon>
        <taxon>Heterobranchia</taxon>
        <taxon>Euthyneura</taxon>
        <taxon>Panpulmonata</taxon>
        <taxon>Sacoglossa</taxon>
        <taxon>Placobranchoidea</taxon>
        <taxon>Plakobranchidae</taxon>
        <taxon>Plakobranchus</taxon>
    </lineage>
</organism>
<comment type="subcellular location">
    <subcellularLocation>
        <location evidence="3">Cytoplasm</location>
        <location evidence="3">Cytoskeleton</location>
        <location evidence="3">Cilium axoneme</location>
    </subcellularLocation>
    <subcellularLocation>
        <location evidence="1">Cytoplasm</location>
        <location evidence="1">Cytoskeleton</location>
        <location evidence="1">Cilium basal body</location>
    </subcellularLocation>
    <subcellularLocation>
        <location evidence="2">Cytoplasm</location>
        <location evidence="2">Cytoskeleton</location>
        <location evidence="2">Microtubule organizing center</location>
        <location evidence="2">Centrosome</location>
    </subcellularLocation>
</comment>
<evidence type="ECO:0000256" key="9">
    <source>
        <dbReference type="ARBA" id="ARBA00022794"/>
    </source>
</evidence>
<comment type="similarity">
    <text evidence="4">Belongs to the dynein light intermediate chain family.</text>
</comment>
<dbReference type="InterPro" id="IPR022780">
    <property type="entry name" value="Dynein_light_int_chain"/>
</dbReference>
<dbReference type="Proteomes" id="UP000735302">
    <property type="component" value="Unassembled WGS sequence"/>
</dbReference>
<keyword evidence="6" id="KW-0217">Developmental protein</keyword>
<dbReference type="Pfam" id="PF05783">
    <property type="entry name" value="DLIC"/>
    <property type="match status" value="2"/>
</dbReference>
<keyword evidence="12" id="KW-0505">Motor protein</keyword>
<evidence type="ECO:0000256" key="14">
    <source>
        <dbReference type="ARBA" id="ARBA00023273"/>
    </source>
</evidence>
<keyword evidence="7" id="KW-0963">Cytoplasm</keyword>
<dbReference type="Gene3D" id="3.40.50.300">
    <property type="entry name" value="P-loop containing nucleotide triphosphate hydrolases"/>
    <property type="match status" value="1"/>
</dbReference>
<comment type="caution">
    <text evidence="16">The sequence shown here is derived from an EMBL/GenBank/DDBJ whole genome shotgun (WGS) entry which is preliminary data.</text>
</comment>
<accession>A0AAV4CBN8</accession>
<evidence type="ECO:0000313" key="17">
    <source>
        <dbReference type="Proteomes" id="UP000735302"/>
    </source>
</evidence>
<evidence type="ECO:0000256" key="2">
    <source>
        <dbReference type="ARBA" id="ARBA00004300"/>
    </source>
</evidence>
<feature type="coiled-coil region" evidence="15">
    <location>
        <begin position="318"/>
        <end position="346"/>
    </location>
</feature>
<dbReference type="GO" id="GO:0005813">
    <property type="term" value="C:centrosome"/>
    <property type="evidence" value="ECO:0007669"/>
    <property type="project" value="UniProtKB-SubCell"/>
</dbReference>
<evidence type="ECO:0000256" key="10">
    <source>
        <dbReference type="ARBA" id="ARBA00023017"/>
    </source>
</evidence>
<evidence type="ECO:0000313" key="16">
    <source>
        <dbReference type="EMBL" id="GFO30160.1"/>
    </source>
</evidence>
<evidence type="ECO:0000256" key="3">
    <source>
        <dbReference type="ARBA" id="ARBA00004430"/>
    </source>
</evidence>